<gene>
    <name evidence="2" type="ORF">Q8A70_24255</name>
</gene>
<accession>A0ABU0YSY3</accession>
<comment type="caution">
    <text evidence="2">The sequence shown here is derived from an EMBL/GenBank/DDBJ whole genome shotgun (WGS) entry which is preliminary data.</text>
</comment>
<dbReference type="EMBL" id="JAUYVI010000008">
    <property type="protein sequence ID" value="MDQ7250824.1"/>
    <property type="molecule type" value="Genomic_DNA"/>
</dbReference>
<keyword evidence="1" id="KW-0812">Transmembrane</keyword>
<keyword evidence="3" id="KW-1185">Reference proteome</keyword>
<reference evidence="3" key="1">
    <citation type="submission" date="2023-08" db="EMBL/GenBank/DDBJ databases">
        <title>Rhodospirillaceae gen. nov., a novel taxon isolated from the Yangtze River Yuezi River estuary sludge.</title>
        <authorList>
            <person name="Ruan L."/>
        </authorList>
    </citation>
    <scope>NUCLEOTIDE SEQUENCE [LARGE SCALE GENOMIC DNA]</scope>
    <source>
        <strain evidence="3">R-7</strain>
    </source>
</reference>
<dbReference type="Proteomes" id="UP001230156">
    <property type="component" value="Unassembled WGS sequence"/>
</dbReference>
<keyword evidence="1" id="KW-1133">Transmembrane helix</keyword>
<evidence type="ECO:0000313" key="2">
    <source>
        <dbReference type="EMBL" id="MDQ7250824.1"/>
    </source>
</evidence>
<organism evidence="2 3">
    <name type="scientific">Dongia sedimenti</name>
    <dbReference type="NCBI Taxonomy" id="3064282"/>
    <lineage>
        <taxon>Bacteria</taxon>
        <taxon>Pseudomonadati</taxon>
        <taxon>Pseudomonadota</taxon>
        <taxon>Alphaproteobacteria</taxon>
        <taxon>Rhodospirillales</taxon>
        <taxon>Dongiaceae</taxon>
        <taxon>Dongia</taxon>
    </lineage>
</organism>
<protein>
    <submittedName>
        <fullName evidence="2">Uncharacterized protein</fullName>
    </submittedName>
</protein>
<evidence type="ECO:0000256" key="1">
    <source>
        <dbReference type="SAM" id="Phobius"/>
    </source>
</evidence>
<keyword evidence="1" id="KW-0472">Membrane</keyword>
<name>A0ABU0YSY3_9PROT</name>
<feature type="transmembrane region" description="Helical" evidence="1">
    <location>
        <begin position="12"/>
        <end position="32"/>
    </location>
</feature>
<sequence>MQIPASLKPGLTGAALGAIATMIIGFSSGGWYTTSSAEKLATTRSAVAVVDALVPVCVAQSKLDPDGAAKITAMTGMVTNYEKRDFVMKAGWATTSGSESANSDVASACADVLVKARQS</sequence>
<dbReference type="RefSeq" id="WP_379960588.1">
    <property type="nucleotide sequence ID" value="NZ_JAUYVI010000008.1"/>
</dbReference>
<evidence type="ECO:0000313" key="3">
    <source>
        <dbReference type="Proteomes" id="UP001230156"/>
    </source>
</evidence>
<proteinExistence type="predicted"/>